<evidence type="ECO:0000313" key="3">
    <source>
        <dbReference type="Proteomes" id="UP000034794"/>
    </source>
</evidence>
<reference evidence="2 3" key="1">
    <citation type="journal article" date="2015" name="Nature">
        <title>rRNA introns, odd ribosomes, and small enigmatic genomes across a large radiation of phyla.</title>
        <authorList>
            <person name="Brown C.T."/>
            <person name="Hug L.A."/>
            <person name="Thomas B.C."/>
            <person name="Sharon I."/>
            <person name="Castelle C.J."/>
            <person name="Singh A."/>
            <person name="Wilkins M.J."/>
            <person name="Williams K.H."/>
            <person name="Banfield J.F."/>
        </authorList>
    </citation>
    <scope>NUCLEOTIDE SEQUENCE [LARGE SCALE GENOMIC DNA]</scope>
</reference>
<protein>
    <submittedName>
        <fullName evidence="2">Uncharacterized protein</fullName>
    </submittedName>
</protein>
<comment type="caution">
    <text evidence="2">The sequence shown here is derived from an EMBL/GenBank/DDBJ whole genome shotgun (WGS) entry which is preliminary data.</text>
</comment>
<dbReference type="Proteomes" id="UP000034794">
    <property type="component" value="Unassembled WGS sequence"/>
</dbReference>
<name>A0A0G1RT38_9BACT</name>
<accession>A0A0G1RT38</accession>
<evidence type="ECO:0000313" key="2">
    <source>
        <dbReference type="EMBL" id="KKU33088.1"/>
    </source>
</evidence>
<organism evidence="2 3">
    <name type="scientific">Candidatus Collierbacteria bacterium GW2011_GWA2_46_26</name>
    <dbReference type="NCBI Taxonomy" id="1618381"/>
    <lineage>
        <taxon>Bacteria</taxon>
        <taxon>Candidatus Collieribacteriota</taxon>
    </lineage>
</organism>
<evidence type="ECO:0000256" key="1">
    <source>
        <dbReference type="SAM" id="Phobius"/>
    </source>
</evidence>
<proteinExistence type="predicted"/>
<sequence length="81" mass="9464">MYIALTQVILDLTLLPIFFLVITYTISDKKKDLKPLFSWIIALEFFKAILYVIAGPFWQVLLSAMIILWALYSKHQIENSQ</sequence>
<feature type="transmembrane region" description="Helical" evidence="1">
    <location>
        <begin position="48"/>
        <end position="72"/>
    </location>
</feature>
<keyword evidence="1" id="KW-0812">Transmembrane</keyword>
<dbReference type="AlphaFoldDB" id="A0A0G1RT38"/>
<dbReference type="EMBL" id="LCMI01000006">
    <property type="protein sequence ID" value="KKU33088.1"/>
    <property type="molecule type" value="Genomic_DNA"/>
</dbReference>
<feature type="transmembrane region" description="Helical" evidence="1">
    <location>
        <begin position="6"/>
        <end position="27"/>
    </location>
</feature>
<gene>
    <name evidence="2" type="ORF">UX47_C0006G0059</name>
</gene>
<keyword evidence="1" id="KW-1133">Transmembrane helix</keyword>
<keyword evidence="1" id="KW-0472">Membrane</keyword>